<dbReference type="InterPro" id="IPR015422">
    <property type="entry name" value="PyrdxlP-dep_Trfase_small"/>
</dbReference>
<dbReference type="InterPro" id="IPR015421">
    <property type="entry name" value="PyrdxlP-dep_Trfase_major"/>
</dbReference>
<feature type="modified residue" description="N6-(pyridoxal phosphate)lysine" evidence="4">
    <location>
        <position position="185"/>
    </location>
</feature>
<dbReference type="CDD" id="cd00616">
    <property type="entry name" value="AHBA_syn"/>
    <property type="match status" value="1"/>
</dbReference>
<evidence type="ECO:0000256" key="5">
    <source>
        <dbReference type="RuleBase" id="RU004508"/>
    </source>
</evidence>
<evidence type="ECO:0000256" key="2">
    <source>
        <dbReference type="ARBA" id="ARBA00037999"/>
    </source>
</evidence>
<dbReference type="PANTHER" id="PTHR30244">
    <property type="entry name" value="TRANSAMINASE"/>
    <property type="match status" value="1"/>
</dbReference>
<evidence type="ECO:0000313" key="6">
    <source>
        <dbReference type="EMBL" id="OIO08296.1"/>
    </source>
</evidence>
<comment type="similarity">
    <text evidence="2 5">Belongs to the DegT/DnrJ/EryC1 family.</text>
</comment>
<protein>
    <recommendedName>
        <fullName evidence="8">Erythromycin biosynthesis sensory transduction protein eryC1</fullName>
    </recommendedName>
</protein>
<dbReference type="Gene3D" id="3.40.640.10">
    <property type="entry name" value="Type I PLP-dependent aspartate aminotransferase-like (Major domain)"/>
    <property type="match status" value="1"/>
</dbReference>
<evidence type="ECO:0000313" key="7">
    <source>
        <dbReference type="Proteomes" id="UP000182860"/>
    </source>
</evidence>
<comment type="caution">
    <text evidence="6">The sequence shown here is derived from an EMBL/GenBank/DDBJ whole genome shotgun (WGS) entry which is preliminary data.</text>
</comment>
<evidence type="ECO:0000256" key="1">
    <source>
        <dbReference type="ARBA" id="ARBA00022898"/>
    </source>
</evidence>
<name>A0A1J4T9Y3_9BACT</name>
<dbReference type="AlphaFoldDB" id="A0A1J4T9Y3"/>
<dbReference type="InterPro" id="IPR000653">
    <property type="entry name" value="DegT/StrS_aminotransferase"/>
</dbReference>
<dbReference type="Pfam" id="PF01041">
    <property type="entry name" value="DegT_DnrJ_EryC1"/>
    <property type="match status" value="1"/>
</dbReference>
<sequence>MEIKFNDFQKQYKSHHQKFDKAIKGVLNSGWYILGTQVADFEKKFAGYIGTKYAVGVANGLEALQIALLALNIGPGDEVITTSHTAAATALAIISVGAKPVFVDIDEYFHIDASQIEEKIHSNTKAIIPVHLYGQSVDLDKIMAICRKHQIHLIEDCAQAHGATYQNKKVGSFGIINCFSFYPTKNLGAFGDGGAITTDDKYLYDKILQLRNYGQKNRYEHEVYGLNSRLDEIQAAILLVQLEYLDRNNKTRQKLAAAYVKYLRQVKQIKLPAARKNSQSVFHLFVIEAESRDGLIEYLKSKGIATLIHYPIPVHRQPCFKEYNSYLPVLEDKIKVILSLPIHPFLTKREVKYICENIKNFYKSL</sequence>
<dbReference type="PIRSF" id="PIRSF000390">
    <property type="entry name" value="PLP_StrS"/>
    <property type="match status" value="1"/>
</dbReference>
<dbReference type="GO" id="GO:0000271">
    <property type="term" value="P:polysaccharide biosynthetic process"/>
    <property type="evidence" value="ECO:0007669"/>
    <property type="project" value="TreeGrafter"/>
</dbReference>
<proteinExistence type="inferred from homology"/>
<accession>A0A1J4T9Y3</accession>
<evidence type="ECO:0000256" key="3">
    <source>
        <dbReference type="PIRSR" id="PIRSR000390-1"/>
    </source>
</evidence>
<dbReference type="SUPFAM" id="SSF53383">
    <property type="entry name" value="PLP-dependent transferases"/>
    <property type="match status" value="1"/>
</dbReference>
<dbReference type="FunFam" id="3.40.640.10:FF:000089">
    <property type="entry name" value="Aminotransferase, DegT/DnrJ/EryC1/StrS family"/>
    <property type="match status" value="1"/>
</dbReference>
<dbReference type="InterPro" id="IPR015424">
    <property type="entry name" value="PyrdxlP-dep_Trfase"/>
</dbReference>
<dbReference type="EMBL" id="MNUV01000010">
    <property type="protein sequence ID" value="OIO08296.1"/>
    <property type="molecule type" value="Genomic_DNA"/>
</dbReference>
<keyword evidence="1 4" id="KW-0663">Pyridoxal phosphate</keyword>
<dbReference type="Gene3D" id="3.90.1150.10">
    <property type="entry name" value="Aspartate Aminotransferase, domain 1"/>
    <property type="match status" value="1"/>
</dbReference>
<reference evidence="6 7" key="1">
    <citation type="journal article" date="2016" name="Environ. Microbiol.">
        <title>Genomic resolution of a cold subsurface aquifer community provides metabolic insights for novel microbes adapted to high CO concentrations.</title>
        <authorList>
            <person name="Probst A.J."/>
            <person name="Castelle C.J."/>
            <person name="Singh A."/>
            <person name="Brown C.T."/>
            <person name="Anantharaman K."/>
            <person name="Sharon I."/>
            <person name="Hug L.A."/>
            <person name="Burstein D."/>
            <person name="Emerson J.B."/>
            <person name="Thomas B.C."/>
            <person name="Banfield J.F."/>
        </authorList>
    </citation>
    <scope>NUCLEOTIDE SEQUENCE [LARGE SCALE GENOMIC DNA]</scope>
    <source>
        <strain evidence="6">CG1_02_41_21</strain>
    </source>
</reference>
<organism evidence="6 7">
    <name type="scientific">Candidatus Falkowbacteria bacterium CG1_02_41_21</name>
    <dbReference type="NCBI Taxonomy" id="1805147"/>
    <lineage>
        <taxon>Bacteria</taxon>
        <taxon>Candidatus Falkowiibacteriota</taxon>
    </lineage>
</organism>
<dbReference type="Proteomes" id="UP000182860">
    <property type="component" value="Unassembled WGS sequence"/>
</dbReference>
<feature type="active site" description="Proton acceptor" evidence="3">
    <location>
        <position position="185"/>
    </location>
</feature>
<dbReference type="GO" id="GO:0030170">
    <property type="term" value="F:pyridoxal phosphate binding"/>
    <property type="evidence" value="ECO:0007669"/>
    <property type="project" value="UniProtKB-ARBA"/>
</dbReference>
<dbReference type="GO" id="GO:0008483">
    <property type="term" value="F:transaminase activity"/>
    <property type="evidence" value="ECO:0007669"/>
    <property type="project" value="TreeGrafter"/>
</dbReference>
<dbReference type="PANTHER" id="PTHR30244:SF36">
    <property type="entry name" value="3-OXO-GLUCOSE-6-PHOSPHATE:GLUTAMATE AMINOTRANSFERASE"/>
    <property type="match status" value="1"/>
</dbReference>
<evidence type="ECO:0000256" key="4">
    <source>
        <dbReference type="PIRSR" id="PIRSR000390-2"/>
    </source>
</evidence>
<gene>
    <name evidence="6" type="ORF">AUJ35_00560</name>
</gene>
<evidence type="ECO:0008006" key="8">
    <source>
        <dbReference type="Google" id="ProtNLM"/>
    </source>
</evidence>